<evidence type="ECO:0000259" key="2">
    <source>
        <dbReference type="Pfam" id="PF08350"/>
    </source>
</evidence>
<evidence type="ECO:0000256" key="1">
    <source>
        <dbReference type="SAM" id="MobiDB-lite"/>
    </source>
</evidence>
<dbReference type="InterPro" id="IPR036388">
    <property type="entry name" value="WH-like_DNA-bd_sf"/>
</dbReference>
<dbReference type="RefSeq" id="WP_310926404.1">
    <property type="nucleotide sequence ID" value="NZ_JAMQOQ010000001.1"/>
</dbReference>
<proteinExistence type="predicted"/>
<dbReference type="InterPro" id="IPR036390">
    <property type="entry name" value="WH_DNA-bd_sf"/>
</dbReference>
<evidence type="ECO:0000313" key="4">
    <source>
        <dbReference type="EMBL" id="MDS0292550.1"/>
    </source>
</evidence>
<comment type="caution">
    <text evidence="4">The sequence shown here is derived from an EMBL/GenBank/DDBJ whole genome shotgun (WGS) entry which is preliminary data.</text>
</comment>
<dbReference type="InterPro" id="IPR057527">
    <property type="entry name" value="HVO_A0261-like_N"/>
</dbReference>
<reference evidence="4 5" key="1">
    <citation type="submission" date="2022-06" db="EMBL/GenBank/DDBJ databases">
        <title>Halogeometricum sp. a new haloarchaeum isolate from saline soil.</title>
        <authorList>
            <person name="Strakova D."/>
            <person name="Galisteo C."/>
            <person name="Sanchez-Porro C."/>
            <person name="Ventosa A."/>
        </authorList>
    </citation>
    <scope>NUCLEOTIDE SEQUENCE [LARGE SCALE GENOMIC DNA]</scope>
    <source>
        <strain evidence="5">S3BR25-2</strain>
    </source>
</reference>
<feature type="region of interest" description="Disordered" evidence="1">
    <location>
        <begin position="254"/>
        <end position="277"/>
    </location>
</feature>
<accession>A0ABU2FVL4</accession>
<dbReference type="Pfam" id="PF25213">
    <property type="entry name" value="HVO_A0261_N"/>
    <property type="match status" value="1"/>
</dbReference>
<dbReference type="SUPFAM" id="SSF46785">
    <property type="entry name" value="Winged helix' DNA-binding domain"/>
    <property type="match status" value="1"/>
</dbReference>
<keyword evidence="5" id="KW-1185">Reference proteome</keyword>
<evidence type="ECO:0008006" key="6">
    <source>
        <dbReference type="Google" id="ProtNLM"/>
    </source>
</evidence>
<gene>
    <name evidence="4" type="ORF">NDI79_00015</name>
</gene>
<dbReference type="Gene3D" id="1.10.10.10">
    <property type="entry name" value="Winged helix-like DNA-binding domain superfamily/Winged helix DNA-binding domain"/>
    <property type="match status" value="1"/>
</dbReference>
<feature type="domain" description="HVO-A0261-like N-terminal" evidence="3">
    <location>
        <begin position="4"/>
        <end position="91"/>
    </location>
</feature>
<protein>
    <recommendedName>
        <fullName evidence="6">Transcriptional regulator</fullName>
    </recommendedName>
</protein>
<sequence length="277" mass="30585">MSARDEIAFLVGSESRVAILRALRKHPHRPSELGTECSCARETAQRTVSAFVERGWAEKETEDGRYALTAAGDMVADGYEEFEATVAVADRFSVLLANVGSVVADLDPVVLRRLHGTAATSDNPHAPINRFLTVTGSEYVDEFRGITPIVSRIFNEAAERIIGPESSVQLVIDERVFETSASEYPDDLARAYELDQFQLFVSPRRLEFGLMLVDGHAYLAAYDEQGNLIASVDGTDEEFVDWAERTYARYRTDSYTPSVGDETNGETAKNPFEPDGA</sequence>
<organism evidence="4 5">
    <name type="scientific">Halogeometricum luteum</name>
    <dbReference type="NCBI Taxonomy" id="2950537"/>
    <lineage>
        <taxon>Archaea</taxon>
        <taxon>Methanobacteriati</taxon>
        <taxon>Methanobacteriota</taxon>
        <taxon>Stenosarchaea group</taxon>
        <taxon>Halobacteria</taxon>
        <taxon>Halobacteriales</taxon>
        <taxon>Haloferacaceae</taxon>
        <taxon>Halogeometricum</taxon>
    </lineage>
</organism>
<evidence type="ECO:0000259" key="3">
    <source>
        <dbReference type="Pfam" id="PF25213"/>
    </source>
</evidence>
<evidence type="ECO:0000313" key="5">
    <source>
        <dbReference type="Proteomes" id="UP001254813"/>
    </source>
</evidence>
<dbReference type="Pfam" id="PF08350">
    <property type="entry name" value="FilR1_middle"/>
    <property type="match status" value="1"/>
</dbReference>
<name>A0ABU2FVL4_9EURY</name>
<feature type="domain" description="Methanogenesis regulatory protein FilR1 middle" evidence="2">
    <location>
        <begin position="124"/>
        <end position="252"/>
    </location>
</feature>
<dbReference type="Proteomes" id="UP001254813">
    <property type="component" value="Unassembled WGS sequence"/>
</dbReference>
<dbReference type="EMBL" id="JAMQOQ010000001">
    <property type="protein sequence ID" value="MDS0292550.1"/>
    <property type="molecule type" value="Genomic_DNA"/>
</dbReference>
<dbReference type="InterPro" id="IPR013561">
    <property type="entry name" value="FilR1_middle_dom"/>
</dbReference>